<dbReference type="Proteomes" id="UP000325684">
    <property type="component" value="Unassembled WGS sequence"/>
</dbReference>
<accession>A0A5N3PI81</accession>
<keyword evidence="4" id="KW-1185">Reference proteome</keyword>
<evidence type="ECO:0000313" key="4">
    <source>
        <dbReference type="Proteomes" id="UP000325684"/>
    </source>
</evidence>
<dbReference type="Pfam" id="PF14067">
    <property type="entry name" value="LssY_C"/>
    <property type="match status" value="1"/>
</dbReference>
<reference evidence="3 4" key="1">
    <citation type="journal article" date="2019" name="Microorganisms">
        <title>Genome Insights into the Novel Species Microvirga brassicacearum, a Rapeseed Endophyte with Biotechnological Potential.</title>
        <authorList>
            <person name="Jimenez-Gomez A."/>
            <person name="Saati-Santamaria Z."/>
            <person name="Igual J.M."/>
            <person name="Rivas R."/>
            <person name="Mateos P.F."/>
            <person name="Garcia-Fraile P."/>
        </authorList>
    </citation>
    <scope>NUCLEOTIDE SEQUENCE [LARGE SCALE GENOMIC DNA]</scope>
    <source>
        <strain evidence="3 4">CDVBN77</strain>
    </source>
</reference>
<protein>
    <recommendedName>
        <fullName evidence="2">LssY-like C-terminal domain-containing protein</fullName>
    </recommendedName>
</protein>
<dbReference type="OrthoDB" id="3725455at2"/>
<comment type="caution">
    <text evidence="3">The sequence shown here is derived from an EMBL/GenBank/DDBJ whole genome shotgun (WGS) entry which is preliminary data.</text>
</comment>
<keyword evidence="1" id="KW-0812">Transmembrane</keyword>
<keyword evidence="1" id="KW-1133">Transmembrane helix</keyword>
<sequence length="274" mass="29936">MGRRKLWRWLVATAIVLASIYLLVAYLLLPRLWLHYEHQPDLAQRPMVTRTPQDIPGDPINVGLVGSKEDVIRSFAAAKWDPADAITLRSSVEIGASVLLDRPYLEAPVSTLLFEGRRQDLAFEMPVGDSADRRHHIRLWLVLQSGAEGRPVWLGSASFDQGVGLSHDTGQITHHIAPDVDADRDLVIRDLSNAGMLVSTYQVSGVGPTVNGHNGGGDRYYTDGEVTIGVISPNASLVSAPPTMLSNPAATIFKQNVWSLGLKLRDLLRGPNAK</sequence>
<dbReference type="AlphaFoldDB" id="A0A5N3PI81"/>
<evidence type="ECO:0000313" key="3">
    <source>
        <dbReference type="EMBL" id="KAB0269434.1"/>
    </source>
</evidence>
<feature type="transmembrane region" description="Helical" evidence="1">
    <location>
        <begin position="6"/>
        <end position="29"/>
    </location>
</feature>
<keyword evidence="1" id="KW-0472">Membrane</keyword>
<dbReference type="EMBL" id="VCMV01000002">
    <property type="protein sequence ID" value="KAB0269434.1"/>
    <property type="molecule type" value="Genomic_DNA"/>
</dbReference>
<feature type="domain" description="LssY-like C-terminal" evidence="2">
    <location>
        <begin position="46"/>
        <end position="225"/>
    </location>
</feature>
<evidence type="ECO:0000256" key="1">
    <source>
        <dbReference type="SAM" id="Phobius"/>
    </source>
</evidence>
<name>A0A5N3PI81_9HYPH</name>
<gene>
    <name evidence="3" type="ORF">FEZ63_00585</name>
</gene>
<organism evidence="3 4">
    <name type="scientific">Microvirga brassicacearum</name>
    <dbReference type="NCBI Taxonomy" id="2580413"/>
    <lineage>
        <taxon>Bacteria</taxon>
        <taxon>Pseudomonadati</taxon>
        <taxon>Pseudomonadota</taxon>
        <taxon>Alphaproteobacteria</taxon>
        <taxon>Hyphomicrobiales</taxon>
        <taxon>Methylobacteriaceae</taxon>
        <taxon>Microvirga</taxon>
    </lineage>
</organism>
<dbReference type="InterPro" id="IPR025902">
    <property type="entry name" value="LssY-like-C_dom"/>
</dbReference>
<dbReference type="RefSeq" id="WP_150941699.1">
    <property type="nucleotide sequence ID" value="NZ_VCMV01000002.1"/>
</dbReference>
<proteinExistence type="predicted"/>
<evidence type="ECO:0000259" key="2">
    <source>
        <dbReference type="Pfam" id="PF14067"/>
    </source>
</evidence>